<keyword evidence="5" id="KW-0175">Coiled coil</keyword>
<evidence type="ECO:0000256" key="5">
    <source>
        <dbReference type="SAM" id="Coils"/>
    </source>
</evidence>
<protein>
    <recommendedName>
        <fullName evidence="6">FYVE-type domain-containing protein</fullName>
    </recommendedName>
</protein>
<comment type="caution">
    <text evidence="7">The sequence shown here is derived from an EMBL/GenBank/DDBJ whole genome shotgun (WGS) entry which is preliminary data.</text>
</comment>
<keyword evidence="3" id="KW-0862">Zinc</keyword>
<evidence type="ECO:0000256" key="1">
    <source>
        <dbReference type="ARBA" id="ARBA00022723"/>
    </source>
</evidence>
<sequence length="376" mass="44242">MEIRNSDFSTLPHEFSRSSHRSNTSYLVDQSADKSAYKKDKACAVCNTNFSILGLTQKHHCNFCYRGVCWKCSLQQAYHPDMHEMTRICDQCYNKSIQTKISKEFESSLGDVKNEIKELKEKLQSEQRTSRSEKIVKTQIKGELTKIVEKNKETENELSKKIEESEKANEEIENENQKLNEEIDEILKNEENIDGELKSIQSQIEEGLQDLKNYQLKIEEIKNLNSKEINNNQKKNSAIKKAEKIQEKLDGEKLQREKEETDKNQRIERSKKEIDEVKRMNTRLIHKIQELQENEDTEEEIRKSLETPNRLSERLSITPRMGDPYKLLRDQLKSQIEEISKLQLEIKNSKNESTFTLNKESMRDPFERDQCKCVLQ</sequence>
<dbReference type="InterPro" id="IPR017455">
    <property type="entry name" value="Znf_FYVE-rel"/>
</dbReference>
<evidence type="ECO:0000313" key="7">
    <source>
        <dbReference type="EMBL" id="CAG9322828.1"/>
    </source>
</evidence>
<reference evidence="7" key="1">
    <citation type="submission" date="2021-09" db="EMBL/GenBank/DDBJ databases">
        <authorList>
            <consortium name="AG Swart"/>
            <person name="Singh M."/>
            <person name="Singh A."/>
            <person name="Seah K."/>
            <person name="Emmerich C."/>
        </authorList>
    </citation>
    <scope>NUCLEOTIDE SEQUENCE</scope>
    <source>
        <strain evidence="7">ATCC30299</strain>
    </source>
</reference>
<evidence type="ECO:0000313" key="8">
    <source>
        <dbReference type="Proteomes" id="UP001162131"/>
    </source>
</evidence>
<name>A0AAU9JPK4_9CILI</name>
<dbReference type="PROSITE" id="PS50178">
    <property type="entry name" value="ZF_FYVE"/>
    <property type="match status" value="1"/>
</dbReference>
<keyword evidence="1" id="KW-0479">Metal-binding</keyword>
<dbReference type="CDD" id="cd00065">
    <property type="entry name" value="FYVE_like_SF"/>
    <property type="match status" value="1"/>
</dbReference>
<proteinExistence type="predicted"/>
<dbReference type="AlphaFoldDB" id="A0AAU9JPK4"/>
<feature type="coiled-coil region" evidence="5">
    <location>
        <begin position="325"/>
        <end position="352"/>
    </location>
</feature>
<dbReference type="Pfam" id="PF01363">
    <property type="entry name" value="FYVE"/>
    <property type="match status" value="1"/>
</dbReference>
<organism evidence="7 8">
    <name type="scientific">Blepharisma stoltei</name>
    <dbReference type="NCBI Taxonomy" id="1481888"/>
    <lineage>
        <taxon>Eukaryota</taxon>
        <taxon>Sar</taxon>
        <taxon>Alveolata</taxon>
        <taxon>Ciliophora</taxon>
        <taxon>Postciliodesmatophora</taxon>
        <taxon>Heterotrichea</taxon>
        <taxon>Heterotrichida</taxon>
        <taxon>Blepharismidae</taxon>
        <taxon>Blepharisma</taxon>
    </lineage>
</organism>
<dbReference type="InterPro" id="IPR000306">
    <property type="entry name" value="Znf_FYVE"/>
</dbReference>
<dbReference type="SUPFAM" id="SSF57903">
    <property type="entry name" value="FYVE/PHD zinc finger"/>
    <property type="match status" value="1"/>
</dbReference>
<evidence type="ECO:0000256" key="2">
    <source>
        <dbReference type="ARBA" id="ARBA00022771"/>
    </source>
</evidence>
<evidence type="ECO:0000259" key="6">
    <source>
        <dbReference type="PROSITE" id="PS50178"/>
    </source>
</evidence>
<feature type="domain" description="FYVE-type" evidence="6">
    <location>
        <begin position="37"/>
        <end position="97"/>
    </location>
</feature>
<evidence type="ECO:0000256" key="3">
    <source>
        <dbReference type="ARBA" id="ARBA00022833"/>
    </source>
</evidence>
<keyword evidence="8" id="KW-1185">Reference proteome</keyword>
<dbReference type="InterPro" id="IPR013083">
    <property type="entry name" value="Znf_RING/FYVE/PHD"/>
</dbReference>
<dbReference type="SMART" id="SM00064">
    <property type="entry name" value="FYVE"/>
    <property type="match status" value="1"/>
</dbReference>
<accession>A0AAU9JPK4</accession>
<dbReference type="InterPro" id="IPR011011">
    <property type="entry name" value="Znf_FYVE_PHD"/>
</dbReference>
<gene>
    <name evidence="7" type="ORF">BSTOLATCC_MIC31944</name>
</gene>
<dbReference type="EMBL" id="CAJZBQ010000032">
    <property type="protein sequence ID" value="CAG9322828.1"/>
    <property type="molecule type" value="Genomic_DNA"/>
</dbReference>
<dbReference type="GO" id="GO:0008270">
    <property type="term" value="F:zinc ion binding"/>
    <property type="evidence" value="ECO:0007669"/>
    <property type="project" value="UniProtKB-KW"/>
</dbReference>
<dbReference type="Gene3D" id="3.30.40.10">
    <property type="entry name" value="Zinc/RING finger domain, C3HC4 (zinc finger)"/>
    <property type="match status" value="1"/>
</dbReference>
<feature type="coiled-coil region" evidence="5">
    <location>
        <begin position="102"/>
        <end position="294"/>
    </location>
</feature>
<dbReference type="Proteomes" id="UP001162131">
    <property type="component" value="Unassembled WGS sequence"/>
</dbReference>
<keyword evidence="2 4" id="KW-0863">Zinc-finger</keyword>
<evidence type="ECO:0000256" key="4">
    <source>
        <dbReference type="PROSITE-ProRule" id="PRU00091"/>
    </source>
</evidence>